<name>A0A4S8MKJ7_DENBC</name>
<dbReference type="Proteomes" id="UP000297245">
    <property type="component" value="Unassembled WGS sequence"/>
</dbReference>
<dbReference type="InterPro" id="IPR002110">
    <property type="entry name" value="Ankyrin_rpt"/>
</dbReference>
<keyword evidence="2 3" id="KW-0040">ANK repeat</keyword>
<sequence>MHAAASYGRLEVLDYLISKGGDVNIADSDGDTPLYTVETVETARYLVEKGAIVDRVNEEGISPITHLSEDFPQVVAFLQTHSSFPPSSTSRTATSTTLPDDSSVPSMGQQSQFAQNAATEQLTSSLLSQVQVLVDQGMDPEQAEEELRRLVGQAVLQGLVGGYSMAMETEASSNEGDGVGSQRREAASEDTNNDDNKRARIEE</sequence>
<evidence type="ECO:0000256" key="4">
    <source>
        <dbReference type="SAM" id="MobiDB-lite"/>
    </source>
</evidence>
<feature type="region of interest" description="Disordered" evidence="4">
    <location>
        <begin position="82"/>
        <end position="117"/>
    </location>
</feature>
<dbReference type="Gene3D" id="1.25.40.20">
    <property type="entry name" value="Ankyrin repeat-containing domain"/>
    <property type="match status" value="1"/>
</dbReference>
<keyword evidence="1" id="KW-0677">Repeat</keyword>
<protein>
    <submittedName>
        <fullName evidence="5">Uncharacterized protein</fullName>
    </submittedName>
</protein>
<evidence type="ECO:0000256" key="1">
    <source>
        <dbReference type="ARBA" id="ARBA00022737"/>
    </source>
</evidence>
<organism evidence="5 6">
    <name type="scientific">Dendrothele bispora (strain CBS 962.96)</name>
    <dbReference type="NCBI Taxonomy" id="1314807"/>
    <lineage>
        <taxon>Eukaryota</taxon>
        <taxon>Fungi</taxon>
        <taxon>Dikarya</taxon>
        <taxon>Basidiomycota</taxon>
        <taxon>Agaricomycotina</taxon>
        <taxon>Agaricomycetes</taxon>
        <taxon>Agaricomycetidae</taxon>
        <taxon>Agaricales</taxon>
        <taxon>Agaricales incertae sedis</taxon>
        <taxon>Dendrothele</taxon>
    </lineage>
</organism>
<dbReference type="EMBL" id="ML179069">
    <property type="protein sequence ID" value="THV03222.1"/>
    <property type="molecule type" value="Genomic_DNA"/>
</dbReference>
<dbReference type="OrthoDB" id="19174at2759"/>
<dbReference type="AlphaFoldDB" id="A0A4S8MKJ7"/>
<proteinExistence type="predicted"/>
<dbReference type="PROSITE" id="PS50297">
    <property type="entry name" value="ANK_REP_REGION"/>
    <property type="match status" value="1"/>
</dbReference>
<evidence type="ECO:0000313" key="5">
    <source>
        <dbReference type="EMBL" id="THV03222.1"/>
    </source>
</evidence>
<evidence type="ECO:0000256" key="2">
    <source>
        <dbReference type="ARBA" id="ARBA00023043"/>
    </source>
</evidence>
<feature type="compositionally biased region" description="Low complexity" evidence="4">
    <location>
        <begin position="82"/>
        <end position="99"/>
    </location>
</feature>
<dbReference type="SUPFAM" id="SSF48403">
    <property type="entry name" value="Ankyrin repeat"/>
    <property type="match status" value="1"/>
</dbReference>
<dbReference type="PROSITE" id="PS50088">
    <property type="entry name" value="ANK_REPEAT"/>
    <property type="match status" value="1"/>
</dbReference>
<keyword evidence="6" id="KW-1185">Reference proteome</keyword>
<dbReference type="PANTHER" id="PTHR24126:SF14">
    <property type="entry name" value="ANK_REP_REGION DOMAIN-CONTAINING PROTEIN"/>
    <property type="match status" value="1"/>
</dbReference>
<reference evidence="5 6" key="1">
    <citation type="journal article" date="2019" name="Nat. Ecol. Evol.">
        <title>Megaphylogeny resolves global patterns of mushroom evolution.</title>
        <authorList>
            <person name="Varga T."/>
            <person name="Krizsan K."/>
            <person name="Foldi C."/>
            <person name="Dima B."/>
            <person name="Sanchez-Garcia M."/>
            <person name="Sanchez-Ramirez S."/>
            <person name="Szollosi G.J."/>
            <person name="Szarkandi J.G."/>
            <person name="Papp V."/>
            <person name="Albert L."/>
            <person name="Andreopoulos W."/>
            <person name="Angelini C."/>
            <person name="Antonin V."/>
            <person name="Barry K.W."/>
            <person name="Bougher N.L."/>
            <person name="Buchanan P."/>
            <person name="Buyck B."/>
            <person name="Bense V."/>
            <person name="Catcheside P."/>
            <person name="Chovatia M."/>
            <person name="Cooper J."/>
            <person name="Damon W."/>
            <person name="Desjardin D."/>
            <person name="Finy P."/>
            <person name="Geml J."/>
            <person name="Haridas S."/>
            <person name="Hughes K."/>
            <person name="Justo A."/>
            <person name="Karasinski D."/>
            <person name="Kautmanova I."/>
            <person name="Kiss B."/>
            <person name="Kocsube S."/>
            <person name="Kotiranta H."/>
            <person name="LaButti K.M."/>
            <person name="Lechner B.E."/>
            <person name="Liimatainen K."/>
            <person name="Lipzen A."/>
            <person name="Lukacs Z."/>
            <person name="Mihaltcheva S."/>
            <person name="Morgado L.N."/>
            <person name="Niskanen T."/>
            <person name="Noordeloos M.E."/>
            <person name="Ohm R.A."/>
            <person name="Ortiz-Santana B."/>
            <person name="Ovrebo C."/>
            <person name="Racz N."/>
            <person name="Riley R."/>
            <person name="Savchenko A."/>
            <person name="Shiryaev A."/>
            <person name="Soop K."/>
            <person name="Spirin V."/>
            <person name="Szebenyi C."/>
            <person name="Tomsovsky M."/>
            <person name="Tulloss R.E."/>
            <person name="Uehling J."/>
            <person name="Grigoriev I.V."/>
            <person name="Vagvolgyi C."/>
            <person name="Papp T."/>
            <person name="Martin F.M."/>
            <person name="Miettinen O."/>
            <person name="Hibbett D.S."/>
            <person name="Nagy L.G."/>
        </authorList>
    </citation>
    <scope>NUCLEOTIDE SEQUENCE [LARGE SCALE GENOMIC DNA]</scope>
    <source>
        <strain evidence="5 6">CBS 962.96</strain>
    </source>
</reference>
<dbReference type="InterPro" id="IPR036770">
    <property type="entry name" value="Ankyrin_rpt-contain_sf"/>
</dbReference>
<feature type="region of interest" description="Disordered" evidence="4">
    <location>
        <begin position="166"/>
        <end position="203"/>
    </location>
</feature>
<feature type="compositionally biased region" description="Polar residues" evidence="4">
    <location>
        <begin position="103"/>
        <end position="117"/>
    </location>
</feature>
<accession>A0A4S8MKJ7</accession>
<evidence type="ECO:0000256" key="3">
    <source>
        <dbReference type="PROSITE-ProRule" id="PRU00023"/>
    </source>
</evidence>
<dbReference type="Pfam" id="PF12796">
    <property type="entry name" value="Ank_2"/>
    <property type="match status" value="1"/>
</dbReference>
<dbReference type="PANTHER" id="PTHR24126">
    <property type="entry name" value="ANKYRIN REPEAT, PH AND SEC7 DOMAIN CONTAINING PROTEIN SECG-RELATED"/>
    <property type="match status" value="1"/>
</dbReference>
<feature type="compositionally biased region" description="Basic and acidic residues" evidence="4">
    <location>
        <begin position="194"/>
        <end position="203"/>
    </location>
</feature>
<feature type="repeat" description="ANK" evidence="3">
    <location>
        <begin position="1"/>
        <end position="28"/>
    </location>
</feature>
<evidence type="ECO:0000313" key="6">
    <source>
        <dbReference type="Proteomes" id="UP000297245"/>
    </source>
</evidence>
<gene>
    <name evidence="5" type="ORF">K435DRAFT_775109</name>
</gene>